<dbReference type="STRING" id="452.Lspi_0496"/>
<protein>
    <submittedName>
        <fullName evidence="2">Transmembrane protein</fullName>
    </submittedName>
</protein>
<dbReference type="PANTHER" id="PTHR38690:SF1">
    <property type="entry name" value="PROTEASE"/>
    <property type="match status" value="1"/>
</dbReference>
<dbReference type="InterPro" id="IPR011836">
    <property type="entry name" value="YhdP"/>
</dbReference>
<evidence type="ECO:0000259" key="1">
    <source>
        <dbReference type="Pfam" id="PF13116"/>
    </source>
</evidence>
<name>A0A0W0Z9I9_LEGSP</name>
<dbReference type="InterPro" id="IPR025263">
    <property type="entry name" value="YhdP_central"/>
</dbReference>
<keyword evidence="3" id="KW-1185">Reference proteome</keyword>
<dbReference type="PANTHER" id="PTHR38690">
    <property type="entry name" value="PROTEASE-RELATED"/>
    <property type="match status" value="1"/>
</dbReference>
<organism evidence="2 3">
    <name type="scientific">Legionella spiritensis</name>
    <dbReference type="NCBI Taxonomy" id="452"/>
    <lineage>
        <taxon>Bacteria</taxon>
        <taxon>Pseudomonadati</taxon>
        <taxon>Pseudomonadota</taxon>
        <taxon>Gammaproteobacteria</taxon>
        <taxon>Legionellales</taxon>
        <taxon>Legionellaceae</taxon>
        <taxon>Legionella</taxon>
    </lineage>
</organism>
<proteinExistence type="predicted"/>
<sequence length="1265" mass="142261">MIKLFKRIRIYLAVLIIIAALLSSLVRALTPWATQYKPALEQYLSTLLGQPVIIDSLKTGWYWFEPVVKLKEVTVRDGEKNVVRVKKLLVGINLFSSLRHWQIQPGVLYIEGLKLTACQTKVGWRINGLRGLTFFDTGATSDAYQPMLAWILSQQKIIVKKLSLPIHLKNGSVIPVHDLNLMIAKSGGRYRMKGSAGLKQRVPTTIDVKADLYLNPYSMQESQGQLYVSVEDFLPAQWQSVFPQKNYRILSGRGNGYFWLDLKSGRPVKMQGQLDAANLTWQDLQTTRTRRMQSIQSNLAWDSMDDGWRLSGDQINMTVNGVAWPQNKILVRYHRSTNRWNLYVRHVFIRSLTTLGIAWPESLNTLLATKPHGVLNNFQVQIADNRPAYILSQFAKLGWQPQENYPGVENLSGVLYWEPSEGNLELDGEDTVITPKNKPAVTFQSLNGALSWKALPEGWRINMERMVLRHPELLFSGSGELDGVSRDHAGNLRLKAAVSTRNAQQWMVYLPSRHLKPKLDDWLKHDVERIDKLVADVTVSGPLSDFPFDTKPGEFQINGHVSGLDLIFAPKWPMSKDIEAYIQVNKRLLNADVVYADLQGIFVDQVNLQIRNLGLDREIMLIHGKVNTNSAKALPYILSSPLGEKLSALQLLEMQGLLSLDLQLEVPLYPENDDILALGDITFKNNRLKINHSFNHIELEDLRGTLQFDEEGILDSNIKADILKNPVVILIKSVRTPNPQTEIRIKGKTSIEVLRDQLNLAVFSMMHGHLDLEGALILTDDPTDLDRFRITSSLQGVDIDLPAPLGKKAADKTPLTVDIDFNLQKALRLRGRYGQRLSGDLWFSGDKGSFRLQKGEIRIGSKDALWQEQKGVQIVGSLPFFDWQTWRRVFETLPKTASSQGLMDALGFVDLRLQKVKIGNQSLANLTFQATKLSGDAWAIQIDQKQIAADLRYQPDTRTLSGNIARLFLEKQPVSEGSSTLSSLKVRDMLNLNLRIAGFRYGEWDLGSVNLKATSTPGAWILDYCKINTPSYQLTATGKWQQDRQINRSQITMDLHITDLARSLARWHISPVVESSQGNIQFRGRWPGSFADFSLANIVGGLKIEFKNGRITNLSKETEEKLGLGKLLSILSLQTIPRRLKLDFSDLSHSGYSFDHFKGYFTISRGVMTTKDSYIDGPVAYAGMKGSLDIVRQLYDLDLQVSPHITASLPVVATIAGGPVAGIATWLASKIINKGMQKISAYTYKISGPWKQPVVQQVGIFTKNK</sequence>
<dbReference type="Pfam" id="PF13116">
    <property type="entry name" value="YhdP"/>
    <property type="match status" value="1"/>
</dbReference>
<evidence type="ECO:0000313" key="3">
    <source>
        <dbReference type="Proteomes" id="UP000054877"/>
    </source>
</evidence>
<comment type="caution">
    <text evidence="2">The sequence shown here is derived from an EMBL/GenBank/DDBJ whole genome shotgun (WGS) entry which is preliminary data.</text>
</comment>
<feature type="domain" description="YhdP central" evidence="1">
    <location>
        <begin position="2"/>
        <end position="1255"/>
    </location>
</feature>
<dbReference type="EMBL" id="LNYX01000005">
    <property type="protein sequence ID" value="KTD65784.1"/>
    <property type="molecule type" value="Genomic_DNA"/>
</dbReference>
<gene>
    <name evidence="2" type="ORF">Lspi_0496</name>
</gene>
<accession>A0A0W0Z9I9</accession>
<keyword evidence="2" id="KW-0812">Transmembrane</keyword>
<dbReference type="Proteomes" id="UP000054877">
    <property type="component" value="Unassembled WGS sequence"/>
</dbReference>
<reference evidence="2 3" key="1">
    <citation type="submission" date="2015-11" db="EMBL/GenBank/DDBJ databases">
        <title>Genomic analysis of 38 Legionella species identifies large and diverse effector repertoires.</title>
        <authorList>
            <person name="Burstein D."/>
            <person name="Amaro F."/>
            <person name="Zusman T."/>
            <person name="Lifshitz Z."/>
            <person name="Cohen O."/>
            <person name="Gilbert J.A."/>
            <person name="Pupko T."/>
            <person name="Shuman H.A."/>
            <person name="Segal G."/>
        </authorList>
    </citation>
    <scope>NUCLEOTIDE SEQUENCE [LARGE SCALE GENOMIC DNA]</scope>
    <source>
        <strain evidence="2 3">Mt.St.Helens-9</strain>
    </source>
</reference>
<keyword evidence="2" id="KW-0472">Membrane</keyword>
<evidence type="ECO:0000313" key="2">
    <source>
        <dbReference type="EMBL" id="KTD65784.1"/>
    </source>
</evidence>
<dbReference type="NCBIfam" id="TIGR02099">
    <property type="entry name" value="YhdP family protein"/>
    <property type="match status" value="1"/>
</dbReference>
<dbReference type="AlphaFoldDB" id="A0A0W0Z9I9"/>
<dbReference type="PATRIC" id="fig|452.5.peg.546"/>